<reference evidence="9 10" key="1">
    <citation type="submission" date="2017-09" db="EMBL/GenBank/DDBJ databases">
        <title>WGS assembly of Aquilegia coerulea Goldsmith.</title>
        <authorList>
            <person name="Hodges S."/>
            <person name="Kramer E."/>
            <person name="Nordborg M."/>
            <person name="Tomkins J."/>
            <person name="Borevitz J."/>
            <person name="Derieg N."/>
            <person name="Yan J."/>
            <person name="Mihaltcheva S."/>
            <person name="Hayes R.D."/>
            <person name="Rokhsar D."/>
        </authorList>
    </citation>
    <scope>NUCLEOTIDE SEQUENCE [LARGE SCALE GENOMIC DNA]</scope>
    <source>
        <strain evidence="10">cv. Goldsmith</strain>
    </source>
</reference>
<keyword evidence="5 8" id="KW-1133">Transmembrane helix</keyword>
<dbReference type="PANTHER" id="PTHR23137:SF29">
    <property type="entry name" value="VESICLE TRANSPORT PROTEIN"/>
    <property type="match status" value="1"/>
</dbReference>
<keyword evidence="2 8" id="KW-0813">Transport</keyword>
<evidence type="ECO:0000256" key="4">
    <source>
        <dbReference type="ARBA" id="ARBA00022927"/>
    </source>
</evidence>
<dbReference type="AlphaFoldDB" id="A0A2G5DZR3"/>
<dbReference type="InParanoid" id="A0A2G5DZR3"/>
<keyword evidence="6 8" id="KW-0472">Membrane</keyword>
<dbReference type="GO" id="GO:0015031">
    <property type="term" value="P:protein transport"/>
    <property type="evidence" value="ECO:0007669"/>
    <property type="project" value="UniProtKB-KW"/>
</dbReference>
<dbReference type="GO" id="GO:0016192">
    <property type="term" value="P:vesicle-mediated transport"/>
    <property type="evidence" value="ECO:0007669"/>
    <property type="project" value="InterPro"/>
</dbReference>
<dbReference type="EMBL" id="KZ305030">
    <property type="protein sequence ID" value="PIA49012.1"/>
    <property type="molecule type" value="Genomic_DNA"/>
</dbReference>
<dbReference type="GO" id="GO:0016020">
    <property type="term" value="C:membrane"/>
    <property type="evidence" value="ECO:0007669"/>
    <property type="project" value="UniProtKB-SubCell"/>
</dbReference>
<dbReference type="FunCoup" id="A0A2G5DZR3">
    <property type="interactions" value="2575"/>
</dbReference>
<dbReference type="PANTHER" id="PTHR23137">
    <property type="entry name" value="VESICLE TRANSPORT PROTEIN-RELATED"/>
    <property type="match status" value="1"/>
</dbReference>
<feature type="transmembrane region" description="Helical" evidence="8">
    <location>
        <begin position="63"/>
        <end position="83"/>
    </location>
</feature>
<feature type="transmembrane region" description="Helical" evidence="8">
    <location>
        <begin position="36"/>
        <end position="57"/>
    </location>
</feature>
<dbReference type="GO" id="GO:0012505">
    <property type="term" value="C:endomembrane system"/>
    <property type="evidence" value="ECO:0007669"/>
    <property type="project" value="UniProtKB-ARBA"/>
</dbReference>
<evidence type="ECO:0000256" key="7">
    <source>
        <dbReference type="ARBA" id="ARBA00025800"/>
    </source>
</evidence>
<dbReference type="InterPro" id="IPR007305">
    <property type="entry name" value="Vesicle_transpt_Got1/SFT2"/>
</dbReference>
<name>A0A2G5DZR3_AQUCA</name>
<dbReference type="Pfam" id="PF04178">
    <property type="entry name" value="Got1"/>
    <property type="match status" value="1"/>
</dbReference>
<dbReference type="InterPro" id="IPR011691">
    <property type="entry name" value="Vesicle_transpt_SFT2"/>
</dbReference>
<gene>
    <name evidence="9" type="ORF">AQUCO_01300098v1</name>
</gene>
<comment type="function">
    <text evidence="8">May be involved in fusion of retrograde transport vesicles derived from an endocytic compartment with the Golgi complex.</text>
</comment>
<evidence type="ECO:0000256" key="6">
    <source>
        <dbReference type="ARBA" id="ARBA00023136"/>
    </source>
</evidence>
<evidence type="ECO:0000256" key="1">
    <source>
        <dbReference type="ARBA" id="ARBA00004141"/>
    </source>
</evidence>
<sequence>MWKFGESLLGREEDRDDNLLIDESDELCSLSPLQRIYAFAVSMAVGLIFMLLSLVVIAKPIKFAVLFTMGNILAVGSTAFLLGPAQQGRMMFDSVRVYASAIYIGSVILALICAILIHNKLLTLLVIIIEICALMWYSLSYIPFARRVISNLFIRLFDTEI</sequence>
<organism evidence="9 10">
    <name type="scientific">Aquilegia coerulea</name>
    <name type="common">Rocky mountain columbine</name>
    <dbReference type="NCBI Taxonomy" id="218851"/>
    <lineage>
        <taxon>Eukaryota</taxon>
        <taxon>Viridiplantae</taxon>
        <taxon>Streptophyta</taxon>
        <taxon>Embryophyta</taxon>
        <taxon>Tracheophyta</taxon>
        <taxon>Spermatophyta</taxon>
        <taxon>Magnoliopsida</taxon>
        <taxon>Ranunculales</taxon>
        <taxon>Ranunculaceae</taxon>
        <taxon>Thalictroideae</taxon>
        <taxon>Aquilegia</taxon>
    </lineage>
</organism>
<keyword evidence="3 8" id="KW-0812">Transmembrane</keyword>
<dbReference type="OrthoDB" id="73614at2759"/>
<accession>A0A2G5DZR3</accession>
<evidence type="ECO:0000256" key="2">
    <source>
        <dbReference type="ARBA" id="ARBA00022448"/>
    </source>
</evidence>
<dbReference type="STRING" id="218851.A0A2G5DZR3"/>
<feature type="transmembrane region" description="Helical" evidence="8">
    <location>
        <begin position="123"/>
        <end position="145"/>
    </location>
</feature>
<keyword evidence="4 8" id="KW-0653">Protein transport</keyword>
<comment type="similarity">
    <text evidence="7 8">Belongs to the SFT2 family.</text>
</comment>
<comment type="subcellular location">
    <subcellularLocation>
        <location evidence="1 8">Membrane</location>
        <topology evidence="1 8">Multi-pass membrane protein</topology>
    </subcellularLocation>
</comment>
<keyword evidence="10" id="KW-1185">Reference proteome</keyword>
<proteinExistence type="inferred from homology"/>
<dbReference type="GO" id="GO:0005737">
    <property type="term" value="C:cytoplasm"/>
    <property type="evidence" value="ECO:0007669"/>
    <property type="project" value="UniProtKB-ARBA"/>
</dbReference>
<dbReference type="Proteomes" id="UP000230069">
    <property type="component" value="Unassembled WGS sequence"/>
</dbReference>
<protein>
    <recommendedName>
        <fullName evidence="8">Vesicle transport protein</fullName>
    </recommendedName>
</protein>
<evidence type="ECO:0000256" key="5">
    <source>
        <dbReference type="ARBA" id="ARBA00022989"/>
    </source>
</evidence>
<feature type="transmembrane region" description="Helical" evidence="8">
    <location>
        <begin position="95"/>
        <end position="117"/>
    </location>
</feature>
<evidence type="ECO:0000313" key="10">
    <source>
        <dbReference type="Proteomes" id="UP000230069"/>
    </source>
</evidence>
<evidence type="ECO:0000256" key="3">
    <source>
        <dbReference type="ARBA" id="ARBA00022692"/>
    </source>
</evidence>
<evidence type="ECO:0000313" key="9">
    <source>
        <dbReference type="EMBL" id="PIA49012.1"/>
    </source>
</evidence>
<evidence type="ECO:0000256" key="8">
    <source>
        <dbReference type="RuleBase" id="RU363111"/>
    </source>
</evidence>